<dbReference type="Proteomes" id="UP000198287">
    <property type="component" value="Unassembled WGS sequence"/>
</dbReference>
<dbReference type="STRING" id="158441.A0A226CYN9"/>
<dbReference type="PROSITE" id="PS51354">
    <property type="entry name" value="GLUTAREDOXIN_2"/>
    <property type="match status" value="1"/>
</dbReference>
<dbReference type="InterPro" id="IPR002109">
    <property type="entry name" value="Glutaredoxin"/>
</dbReference>
<evidence type="ECO:0000259" key="1">
    <source>
        <dbReference type="Pfam" id="PF00462"/>
    </source>
</evidence>
<comment type="caution">
    <text evidence="2">The sequence shown here is derived from an EMBL/GenBank/DDBJ whole genome shotgun (WGS) entry which is preliminary data.</text>
</comment>
<dbReference type="GO" id="GO:0007605">
    <property type="term" value="P:sensory perception of sound"/>
    <property type="evidence" value="ECO:0007669"/>
    <property type="project" value="InterPro"/>
</dbReference>
<feature type="domain" description="Glutaredoxin" evidence="1">
    <location>
        <begin position="38"/>
        <end position="104"/>
    </location>
</feature>
<protein>
    <submittedName>
        <fullName evidence="2">Glutaredoxin domain-containing cysteine-rich protein 1</fullName>
    </submittedName>
</protein>
<reference evidence="2 3" key="1">
    <citation type="submission" date="2015-12" db="EMBL/GenBank/DDBJ databases">
        <title>The genome of Folsomia candida.</title>
        <authorList>
            <person name="Faddeeva A."/>
            <person name="Derks M.F."/>
            <person name="Anvar Y."/>
            <person name="Smit S."/>
            <person name="Van Straalen N."/>
            <person name="Roelofs D."/>
        </authorList>
    </citation>
    <scope>NUCLEOTIDE SEQUENCE [LARGE SCALE GENOMIC DNA]</scope>
    <source>
        <strain evidence="2 3">VU population</strain>
        <tissue evidence="2">Whole body</tissue>
    </source>
</reference>
<sequence length="147" mass="17006">MTVFRTPSRKEPRRKVGIGPRIVVSIKQTYSEKEQGRVVVYTTSMGVVRATFLRCQKVKQILRNLLVKFDERDCYMNRSIQNEIRNRLPNQMLALPQVFLEGQLLGDADAIEKLNETGELRDLLKPYKHPMHLLAKFCDNGEKLSDS</sequence>
<dbReference type="EMBL" id="LNIX01000048">
    <property type="protein sequence ID" value="OXA38099.1"/>
    <property type="molecule type" value="Genomic_DNA"/>
</dbReference>
<dbReference type="Gene3D" id="3.40.30.10">
    <property type="entry name" value="Glutaredoxin"/>
    <property type="match status" value="1"/>
</dbReference>
<keyword evidence="3" id="KW-1185">Reference proteome</keyword>
<dbReference type="PANTHER" id="PTHR46990:SF1">
    <property type="entry name" value="GLUTAREDOXIN DOMAIN-CONTAINING CYSTEINE-RICH PROTEIN 1"/>
    <property type="match status" value="1"/>
</dbReference>
<dbReference type="InterPro" id="IPR036249">
    <property type="entry name" value="Thioredoxin-like_sf"/>
</dbReference>
<evidence type="ECO:0000313" key="3">
    <source>
        <dbReference type="Proteomes" id="UP000198287"/>
    </source>
</evidence>
<proteinExistence type="predicted"/>
<dbReference type="AlphaFoldDB" id="A0A226CYN9"/>
<accession>A0A226CYN9</accession>
<dbReference type="SUPFAM" id="SSF52833">
    <property type="entry name" value="Thioredoxin-like"/>
    <property type="match status" value="1"/>
</dbReference>
<dbReference type="InterPro" id="IPR042797">
    <property type="entry name" value="GRXCR1"/>
</dbReference>
<name>A0A226CYN9_FOLCA</name>
<gene>
    <name evidence="2" type="ORF">Fcan01_27147</name>
</gene>
<dbReference type="Pfam" id="PF00462">
    <property type="entry name" value="Glutaredoxin"/>
    <property type="match status" value="1"/>
</dbReference>
<organism evidence="2 3">
    <name type="scientific">Folsomia candida</name>
    <name type="common">Springtail</name>
    <dbReference type="NCBI Taxonomy" id="158441"/>
    <lineage>
        <taxon>Eukaryota</taxon>
        <taxon>Metazoa</taxon>
        <taxon>Ecdysozoa</taxon>
        <taxon>Arthropoda</taxon>
        <taxon>Hexapoda</taxon>
        <taxon>Collembola</taxon>
        <taxon>Entomobryomorpha</taxon>
        <taxon>Isotomoidea</taxon>
        <taxon>Isotomidae</taxon>
        <taxon>Proisotominae</taxon>
        <taxon>Folsomia</taxon>
    </lineage>
</organism>
<evidence type="ECO:0000313" key="2">
    <source>
        <dbReference type="EMBL" id="OXA38099.1"/>
    </source>
</evidence>
<dbReference type="OrthoDB" id="423313at2759"/>
<dbReference type="PANTHER" id="PTHR46990">
    <property type="entry name" value="GLUTAREDOXIN DOMAIN-CONTAINING CYSTEINE-RICH PROTEIN 1"/>
    <property type="match status" value="1"/>
</dbReference>